<reference evidence="2 3" key="1">
    <citation type="submission" date="2019-01" db="EMBL/GenBank/DDBJ databases">
        <title>Spirosoma flava sp. nov., a propanil-degrading bacterium isolated from herbicide-contaminated soil.</title>
        <authorList>
            <person name="Zhang L."/>
            <person name="Jiang J.-D."/>
        </authorList>
    </citation>
    <scope>NUCLEOTIDE SEQUENCE [LARGE SCALE GENOMIC DNA]</scope>
    <source>
        <strain evidence="2 3">TY50</strain>
    </source>
</reference>
<comment type="caution">
    <text evidence="2">The sequence shown here is derived from an EMBL/GenBank/DDBJ whole genome shotgun (WGS) entry which is preliminary data.</text>
</comment>
<dbReference type="RefSeq" id="WP_129601485.1">
    <property type="nucleotide sequence ID" value="NZ_SBLB01000002.1"/>
</dbReference>
<organism evidence="2 3">
    <name type="scientific">Spirosoma sordidisoli</name>
    <dbReference type="NCBI Taxonomy" id="2502893"/>
    <lineage>
        <taxon>Bacteria</taxon>
        <taxon>Pseudomonadati</taxon>
        <taxon>Bacteroidota</taxon>
        <taxon>Cytophagia</taxon>
        <taxon>Cytophagales</taxon>
        <taxon>Cytophagaceae</taxon>
        <taxon>Spirosoma</taxon>
    </lineage>
</organism>
<evidence type="ECO:0000256" key="1">
    <source>
        <dbReference type="SAM" id="MobiDB-lite"/>
    </source>
</evidence>
<proteinExistence type="predicted"/>
<evidence type="ECO:0000313" key="2">
    <source>
        <dbReference type="EMBL" id="RYC70370.1"/>
    </source>
</evidence>
<name>A0A4Q2URR4_9BACT</name>
<evidence type="ECO:0000313" key="3">
    <source>
        <dbReference type="Proteomes" id="UP000290407"/>
    </source>
</evidence>
<feature type="compositionally biased region" description="Acidic residues" evidence="1">
    <location>
        <begin position="100"/>
        <end position="109"/>
    </location>
</feature>
<dbReference type="AlphaFoldDB" id="A0A4Q2URR4"/>
<feature type="compositionally biased region" description="Low complexity" evidence="1">
    <location>
        <begin position="1"/>
        <end position="19"/>
    </location>
</feature>
<feature type="region of interest" description="Disordered" evidence="1">
    <location>
        <begin position="1"/>
        <end position="109"/>
    </location>
</feature>
<dbReference type="Proteomes" id="UP000290407">
    <property type="component" value="Unassembled WGS sequence"/>
</dbReference>
<protein>
    <submittedName>
        <fullName evidence="2">Uncharacterized protein</fullName>
    </submittedName>
</protein>
<keyword evidence="3" id="KW-1185">Reference proteome</keyword>
<gene>
    <name evidence="2" type="ORF">EQG79_10955</name>
</gene>
<accession>A0A4Q2URR4</accession>
<sequence length="109" mass="11484">MRYYSPDSSDSSTGTTDSSRIPSVMDNDPGADEQVINQQAGEQYPKDVETPADTPARIAPDELADSIAYAIDGSGPGPTNDKPNVSEHKTVSEGITGAGPDEEEDALRD</sequence>
<dbReference type="EMBL" id="SBLB01000002">
    <property type="protein sequence ID" value="RYC70370.1"/>
    <property type="molecule type" value="Genomic_DNA"/>
</dbReference>